<dbReference type="GO" id="GO:0031490">
    <property type="term" value="F:chromatin DNA binding"/>
    <property type="evidence" value="ECO:0007669"/>
    <property type="project" value="TreeGrafter"/>
</dbReference>
<dbReference type="AlphaFoldDB" id="A0A8H7KGX1"/>
<dbReference type="PANTHER" id="PTHR31606">
    <property type="entry name" value="WW DOMAIN BINDING PROTEIN 2, ISOFORM E"/>
    <property type="match status" value="1"/>
</dbReference>
<reference evidence="2 3" key="1">
    <citation type="journal article" name="Sci. Rep.">
        <title>Telomere-to-telomere assembled and centromere annotated genomes of the two main subspecies of the button mushroom Agaricus bisporus reveal especially polymorphic chromosome ends.</title>
        <authorList>
            <person name="Sonnenberg A.S.M."/>
            <person name="Sedaghat-Telgerd N."/>
            <person name="Lavrijssen B."/>
            <person name="Ohm R.A."/>
            <person name="Hendrickx P.M."/>
            <person name="Scholtmeijer K."/>
            <person name="Baars J.J.P."/>
            <person name="van Peer A."/>
        </authorList>
    </citation>
    <scope>NUCLEOTIDE SEQUENCE [LARGE SCALE GENOMIC DNA]</scope>
    <source>
        <strain evidence="2 3">H119_p4</strain>
    </source>
</reference>
<comment type="caution">
    <text evidence="2">The sequence shown here is derived from an EMBL/GenBank/DDBJ whole genome shotgun (WGS) entry which is preliminary data.</text>
</comment>
<dbReference type="PANTHER" id="PTHR31606:SF1">
    <property type="entry name" value="WW DOMAIN BINDING PROTEIN 2, ISOFORM E"/>
    <property type="match status" value="1"/>
</dbReference>
<dbReference type="EMBL" id="JABXXO010000006">
    <property type="protein sequence ID" value="KAF7775681.1"/>
    <property type="molecule type" value="Genomic_DNA"/>
</dbReference>
<proteinExistence type="predicted"/>
<feature type="region of interest" description="Disordered" evidence="1">
    <location>
        <begin position="178"/>
        <end position="199"/>
    </location>
</feature>
<dbReference type="SUPFAM" id="SSF50729">
    <property type="entry name" value="PH domain-like"/>
    <property type="match status" value="1"/>
</dbReference>
<gene>
    <name evidence="2" type="ORF">Agabi119p4_4074</name>
</gene>
<evidence type="ECO:0000313" key="2">
    <source>
        <dbReference type="EMBL" id="KAF7775681.1"/>
    </source>
</evidence>
<dbReference type="Proteomes" id="UP000629468">
    <property type="component" value="Unassembled WGS sequence"/>
</dbReference>
<sequence>MALNCVMLSQQHAPIPLPGPSTGSEETEVARVPLSAAVELLLEIPVVPPSGSGTAGGSGGAKKLQSTGWIWLSDQRFVFIKDPAKSSQLNTLSVPLHSILQTKYEQPIFGGNYLVIEIKPTSGGGLTEGTKLEVRFKNEAIFPFIGLLQKTREKAIYMRRQIADEEVYENLPTYTTPAESMSTASMRGCPSDNPPEYEN</sequence>
<accession>A0A8H7KGX1</accession>
<name>A0A8H7KGX1_AGABI</name>
<dbReference type="GO" id="GO:0003713">
    <property type="term" value="F:transcription coactivator activity"/>
    <property type="evidence" value="ECO:0007669"/>
    <property type="project" value="InterPro"/>
</dbReference>
<evidence type="ECO:0000313" key="3">
    <source>
        <dbReference type="Proteomes" id="UP000629468"/>
    </source>
</evidence>
<dbReference type="InterPro" id="IPR044852">
    <property type="entry name" value="WBP2-like"/>
</dbReference>
<protein>
    <recommendedName>
        <fullName evidence="4">GRAM domain-containing protein</fullName>
    </recommendedName>
</protein>
<dbReference type="GO" id="GO:0005634">
    <property type="term" value="C:nucleus"/>
    <property type="evidence" value="ECO:0007669"/>
    <property type="project" value="TreeGrafter"/>
</dbReference>
<organism evidence="2 3">
    <name type="scientific">Agaricus bisporus var. burnettii</name>
    <dbReference type="NCBI Taxonomy" id="192524"/>
    <lineage>
        <taxon>Eukaryota</taxon>
        <taxon>Fungi</taxon>
        <taxon>Dikarya</taxon>
        <taxon>Basidiomycota</taxon>
        <taxon>Agaricomycotina</taxon>
        <taxon>Agaricomycetes</taxon>
        <taxon>Agaricomycetidae</taxon>
        <taxon>Agaricales</taxon>
        <taxon>Agaricineae</taxon>
        <taxon>Agaricaceae</taxon>
        <taxon>Agaricus</taxon>
    </lineage>
</organism>
<evidence type="ECO:0000256" key="1">
    <source>
        <dbReference type="SAM" id="MobiDB-lite"/>
    </source>
</evidence>
<evidence type="ECO:0008006" key="4">
    <source>
        <dbReference type="Google" id="ProtNLM"/>
    </source>
</evidence>